<evidence type="ECO:0000313" key="3">
    <source>
        <dbReference type="Proteomes" id="UP001497602"/>
    </source>
</evidence>
<comment type="caution">
    <text evidence="2">The sequence shown here is derived from an EMBL/GenBank/DDBJ whole genome shotgun (WGS) entry which is preliminary data.</text>
</comment>
<accession>A0ABP1FAF3</accession>
<reference evidence="2 3" key="1">
    <citation type="submission" date="2024-05" db="EMBL/GenBank/DDBJ databases">
        <authorList>
            <person name="Duchaud E."/>
        </authorList>
    </citation>
    <scope>NUCLEOTIDE SEQUENCE [LARGE SCALE GENOMIC DNA]</scope>
    <source>
        <strain evidence="2">Ena-SAMPLE-TAB-13-05-2024-13:56:06:370-140305</strain>
    </source>
</reference>
<name>A0ABP1FAF3_9FLAO</name>
<gene>
    <name evidence="2" type="ORF">T190115A13A_200044</name>
</gene>
<feature type="transmembrane region" description="Helical" evidence="1">
    <location>
        <begin position="82"/>
        <end position="108"/>
    </location>
</feature>
<dbReference type="RefSeq" id="WP_348702882.1">
    <property type="nucleotide sequence ID" value="NZ_CAXIYA010000008.1"/>
</dbReference>
<keyword evidence="1" id="KW-0812">Transmembrane</keyword>
<feature type="transmembrane region" description="Helical" evidence="1">
    <location>
        <begin position="114"/>
        <end position="130"/>
    </location>
</feature>
<feature type="transmembrane region" description="Helical" evidence="1">
    <location>
        <begin position="44"/>
        <end position="70"/>
    </location>
</feature>
<dbReference type="EMBL" id="CAXJRC010000012">
    <property type="protein sequence ID" value="CAL2106328.1"/>
    <property type="molecule type" value="Genomic_DNA"/>
</dbReference>
<organism evidence="2 3">
    <name type="scientific">Tenacibaculum vairaonense</name>
    <dbReference type="NCBI Taxonomy" id="3137860"/>
    <lineage>
        <taxon>Bacteria</taxon>
        <taxon>Pseudomonadati</taxon>
        <taxon>Bacteroidota</taxon>
        <taxon>Flavobacteriia</taxon>
        <taxon>Flavobacteriales</taxon>
        <taxon>Flavobacteriaceae</taxon>
        <taxon>Tenacibaculum</taxon>
    </lineage>
</organism>
<keyword evidence="1" id="KW-0472">Membrane</keyword>
<evidence type="ECO:0000313" key="2">
    <source>
        <dbReference type="EMBL" id="CAL2106328.1"/>
    </source>
</evidence>
<keyword evidence="3" id="KW-1185">Reference proteome</keyword>
<evidence type="ECO:0000256" key="1">
    <source>
        <dbReference type="SAM" id="Phobius"/>
    </source>
</evidence>
<protein>
    <submittedName>
        <fullName evidence="2">Uncharacterized protein</fullName>
    </submittedName>
</protein>
<sequence length="139" mass="16917">MNRKEFLIAFWGRIIRPLLLLIVVFYIAKFLFFVLKNDGFERSFVYFVVDIFILIHLFRFIFKSLLLLLFKIEIRIPSKLKFYLRIVGKFITPVISMFVGVLLYKMWLKDKMETVMMLVIMGIMNLREIYKEEKKKTRE</sequence>
<feature type="transmembrane region" description="Helical" evidence="1">
    <location>
        <begin position="7"/>
        <end position="32"/>
    </location>
</feature>
<dbReference type="Proteomes" id="UP001497602">
    <property type="component" value="Unassembled WGS sequence"/>
</dbReference>
<proteinExistence type="predicted"/>
<keyword evidence="1" id="KW-1133">Transmembrane helix</keyword>